<evidence type="ECO:0000256" key="5">
    <source>
        <dbReference type="ARBA" id="ARBA00022692"/>
    </source>
</evidence>
<evidence type="ECO:0000256" key="14">
    <source>
        <dbReference type="RuleBase" id="RU003357"/>
    </source>
</evidence>
<evidence type="ECO:0000256" key="10">
    <source>
        <dbReference type="ARBA" id="ARBA00023136"/>
    </source>
</evidence>
<dbReference type="InterPro" id="IPR011662">
    <property type="entry name" value="Secretin/TonB_short_N"/>
</dbReference>
<dbReference type="InterPro" id="IPR039426">
    <property type="entry name" value="TonB-dep_rcpt-like"/>
</dbReference>
<keyword evidence="6 15" id="KW-0732">Signal</keyword>
<dbReference type="InterPro" id="IPR000531">
    <property type="entry name" value="Beta-barrel_TonB"/>
</dbReference>
<feature type="domain" description="Secretin/TonB short N-terminal" evidence="16">
    <location>
        <begin position="50"/>
        <end position="100"/>
    </location>
</feature>
<dbReference type="InterPro" id="IPR012910">
    <property type="entry name" value="Plug_dom"/>
</dbReference>
<comment type="caution">
    <text evidence="17">The sequence shown here is derived from an EMBL/GenBank/DDBJ whole genome shotgun (WGS) entry which is preliminary data.</text>
</comment>
<evidence type="ECO:0000256" key="3">
    <source>
        <dbReference type="ARBA" id="ARBA00022452"/>
    </source>
</evidence>
<evidence type="ECO:0000256" key="13">
    <source>
        <dbReference type="PROSITE-ProRule" id="PRU10144"/>
    </source>
</evidence>
<feature type="short sequence motif" description="TonB C-terminal box" evidence="13">
    <location>
        <begin position="772"/>
        <end position="789"/>
    </location>
</feature>
<dbReference type="InterPro" id="IPR036942">
    <property type="entry name" value="Beta-barrel_TonB_sf"/>
</dbReference>
<dbReference type="GO" id="GO:0009279">
    <property type="term" value="C:cell outer membrane"/>
    <property type="evidence" value="ECO:0007669"/>
    <property type="project" value="UniProtKB-SubCell"/>
</dbReference>
<keyword evidence="17" id="KW-0675">Receptor</keyword>
<comment type="similarity">
    <text evidence="12 14">Belongs to the TonB-dependent receptor family.</text>
</comment>
<dbReference type="PANTHER" id="PTHR32552:SF81">
    <property type="entry name" value="TONB-DEPENDENT OUTER MEMBRANE RECEPTOR"/>
    <property type="match status" value="1"/>
</dbReference>
<dbReference type="Pfam" id="PF07715">
    <property type="entry name" value="Plug"/>
    <property type="match status" value="1"/>
</dbReference>
<evidence type="ECO:0000256" key="4">
    <source>
        <dbReference type="ARBA" id="ARBA00022496"/>
    </source>
</evidence>
<keyword evidence="8" id="KW-0406">Ion transport</keyword>
<dbReference type="Gene3D" id="2.40.170.20">
    <property type="entry name" value="TonB-dependent receptor, beta-barrel domain"/>
    <property type="match status" value="1"/>
</dbReference>
<evidence type="ECO:0000259" key="16">
    <source>
        <dbReference type="SMART" id="SM00965"/>
    </source>
</evidence>
<protein>
    <submittedName>
        <fullName evidence="17">TonB-dependent receptor</fullName>
    </submittedName>
</protein>
<dbReference type="GO" id="GO:0006826">
    <property type="term" value="P:iron ion transport"/>
    <property type="evidence" value="ECO:0007669"/>
    <property type="project" value="UniProtKB-KW"/>
</dbReference>
<keyword evidence="11 12" id="KW-0998">Cell outer membrane</keyword>
<evidence type="ECO:0000256" key="7">
    <source>
        <dbReference type="ARBA" id="ARBA00023004"/>
    </source>
</evidence>
<evidence type="ECO:0000313" key="17">
    <source>
        <dbReference type="EMBL" id="PSJ42097.1"/>
    </source>
</evidence>
<evidence type="ECO:0000256" key="2">
    <source>
        <dbReference type="ARBA" id="ARBA00022448"/>
    </source>
</evidence>
<keyword evidence="18" id="KW-1185">Reference proteome</keyword>
<accession>A0A2P7QVV4</accession>
<keyword evidence="10 12" id="KW-0472">Membrane</keyword>
<evidence type="ECO:0000256" key="9">
    <source>
        <dbReference type="ARBA" id="ARBA00023077"/>
    </source>
</evidence>
<dbReference type="RefSeq" id="WP_106512265.1">
    <property type="nucleotide sequence ID" value="NZ_PXYI01000002.1"/>
</dbReference>
<evidence type="ECO:0000256" key="12">
    <source>
        <dbReference type="PROSITE-ProRule" id="PRU01360"/>
    </source>
</evidence>
<dbReference type="OrthoDB" id="7455607at2"/>
<organism evidence="17 18">
    <name type="scientific">Allosphingosinicella deserti</name>
    <dbReference type="NCBI Taxonomy" id="2116704"/>
    <lineage>
        <taxon>Bacteria</taxon>
        <taxon>Pseudomonadati</taxon>
        <taxon>Pseudomonadota</taxon>
        <taxon>Alphaproteobacteria</taxon>
        <taxon>Sphingomonadales</taxon>
        <taxon>Sphingomonadaceae</taxon>
        <taxon>Allosphingosinicella</taxon>
    </lineage>
</organism>
<keyword evidence="9 14" id="KW-0798">TonB box</keyword>
<evidence type="ECO:0000256" key="6">
    <source>
        <dbReference type="ARBA" id="ARBA00022729"/>
    </source>
</evidence>
<dbReference type="AlphaFoldDB" id="A0A2P7QVV4"/>
<keyword evidence="4" id="KW-0410">Iron transport</keyword>
<evidence type="ECO:0000313" key="18">
    <source>
        <dbReference type="Proteomes" id="UP000241167"/>
    </source>
</evidence>
<name>A0A2P7QVV4_9SPHN</name>
<dbReference type="SMART" id="SM00965">
    <property type="entry name" value="STN"/>
    <property type="match status" value="1"/>
</dbReference>
<feature type="signal peptide" evidence="15">
    <location>
        <begin position="1"/>
        <end position="25"/>
    </location>
</feature>
<keyword evidence="5 12" id="KW-0812">Transmembrane</keyword>
<dbReference type="EMBL" id="PXYI01000002">
    <property type="protein sequence ID" value="PSJ42097.1"/>
    <property type="molecule type" value="Genomic_DNA"/>
</dbReference>
<evidence type="ECO:0000256" key="8">
    <source>
        <dbReference type="ARBA" id="ARBA00023065"/>
    </source>
</evidence>
<keyword evidence="3 12" id="KW-1134">Transmembrane beta strand</keyword>
<evidence type="ECO:0000256" key="11">
    <source>
        <dbReference type="ARBA" id="ARBA00023237"/>
    </source>
</evidence>
<dbReference type="Proteomes" id="UP000241167">
    <property type="component" value="Unassembled WGS sequence"/>
</dbReference>
<dbReference type="PROSITE" id="PS52016">
    <property type="entry name" value="TONB_DEPENDENT_REC_3"/>
    <property type="match status" value="1"/>
</dbReference>
<dbReference type="Gene3D" id="3.55.50.30">
    <property type="match status" value="1"/>
</dbReference>
<evidence type="ECO:0000256" key="15">
    <source>
        <dbReference type="SAM" id="SignalP"/>
    </source>
</evidence>
<dbReference type="Pfam" id="PF00593">
    <property type="entry name" value="TonB_dep_Rec_b-barrel"/>
    <property type="match status" value="1"/>
</dbReference>
<feature type="chain" id="PRO_5015176831" evidence="15">
    <location>
        <begin position="26"/>
        <end position="789"/>
    </location>
</feature>
<proteinExistence type="inferred from homology"/>
<evidence type="ECO:0000256" key="1">
    <source>
        <dbReference type="ARBA" id="ARBA00004571"/>
    </source>
</evidence>
<keyword evidence="7" id="KW-0408">Iron</keyword>
<keyword evidence="2 12" id="KW-0813">Transport</keyword>
<reference evidence="17 18" key="1">
    <citation type="submission" date="2018-03" db="EMBL/GenBank/DDBJ databases">
        <title>The draft genome of Sphingosinicella sp. GL-C-18.</title>
        <authorList>
            <person name="Liu L."/>
            <person name="Li L."/>
            <person name="Liang L."/>
            <person name="Zhang X."/>
            <person name="Wang T."/>
        </authorList>
    </citation>
    <scope>NUCLEOTIDE SEQUENCE [LARGE SCALE GENOMIC DNA]</scope>
    <source>
        <strain evidence="17 18">GL-C-18</strain>
    </source>
</reference>
<dbReference type="PROSITE" id="PS01156">
    <property type="entry name" value="TONB_DEPENDENT_REC_2"/>
    <property type="match status" value="1"/>
</dbReference>
<gene>
    <name evidence="17" type="ORF">C7I55_07615</name>
</gene>
<comment type="subcellular location">
    <subcellularLocation>
        <location evidence="1 12">Cell outer membrane</location>
        <topology evidence="1 12">Multi-pass membrane protein</topology>
    </subcellularLocation>
</comment>
<dbReference type="InterPro" id="IPR010917">
    <property type="entry name" value="TonB_rcpt_CS"/>
</dbReference>
<dbReference type="PANTHER" id="PTHR32552">
    <property type="entry name" value="FERRICHROME IRON RECEPTOR-RELATED"/>
    <property type="match status" value="1"/>
</dbReference>
<dbReference type="SUPFAM" id="SSF56935">
    <property type="entry name" value="Porins"/>
    <property type="match status" value="1"/>
</dbReference>
<sequence>MKIERYLSTASLIVAGISTATAAQAQPRSFQIPSQSAATGIPEFARQAGIQIIAPDGMRDRTIPEIRGTMTTRQGIDRLAGALGMEVARDDGKTVVLRPSATVAAVAAESGAEPGAQEEILVTAQRRRERGQDVPVSLTALGRDVIERQRINQLEDLSRVTPNLLVSSFSPGRPILAIRGATNTFNQVGVDKPVGVFVDDVYIPRNSAATLELFGIDSVQVLRGPQGTLFGRNVTGGAIVIDTGRPNFETPRARLRASYGEYDTRDLDVQADLPLAAGAAFRVAGLLRRHDGWGRDRLTGQELDDQDSKAGRAQLRLRLAEGAELLLGGDYASDRSGGRALSSIGVGDDGNSRTAEVGVWQAFRRKQGGASARLLLDTPIGEVTSITAWRRSRSTDIFSNVGANFRFLPSSSQLISDDRDRVTTFSQEVRLASPTWSRGNFLIGAYFFDEHAERTLGTIARAARTGALVTNQLADQQVDGRSLAIFADGTINLTRGLSLALGGRYTWDRKRASLDRIDRIVPSGNFQASDLTADWGRFTPRAVLRYAPKRELMLYASYSKGYTAGGYNTEAAVLTALTTPFEPETVDNFEAGFKSEWLDRHVRLNATAFRMEYRNKQELFFNNQTRILNINNAGRATIKGIEAELAISPVPEVTLSANYGLLDTRYDEFVIPGGAVYTGNRLGSAPHDKVSLALDVDVPVGRARVFGNLLYSFTGTYNTGAAADPGLVVNGYDIVNGTIGVGLGEGVEVAAFVRNLFNTDYVLIPSTQTVRAEYLGAPRTAGASLTLRF</sequence>